<dbReference type="SUPFAM" id="SSF103088">
    <property type="entry name" value="OmpA-like"/>
    <property type="match status" value="1"/>
</dbReference>
<dbReference type="RefSeq" id="WP_071011154.1">
    <property type="nucleotide sequence ID" value="NZ_CP017754.1"/>
</dbReference>
<accession>A0ABM6F1C9</accession>
<dbReference type="Pfam" id="PF00691">
    <property type="entry name" value="OmpA"/>
    <property type="match status" value="1"/>
</dbReference>
<reference evidence="7 8" key="1">
    <citation type="submission" date="2016-10" db="EMBL/GenBank/DDBJ databases">
        <title>Complete genome sequences of three Cupriavidus strains isolated from various Malaysian environments.</title>
        <authorList>
            <person name="Abdullah A.A.-A."/>
            <person name="Shafie N.A.H."/>
            <person name="Lau N.S."/>
        </authorList>
    </citation>
    <scope>NUCLEOTIDE SEQUENCE [LARGE SCALE GENOMIC DNA]</scope>
    <source>
        <strain evidence="7 8">USMAA1020</strain>
    </source>
</reference>
<dbReference type="InterPro" id="IPR036737">
    <property type="entry name" value="OmpA-like_sf"/>
</dbReference>
<organism evidence="7 8">
    <name type="scientific">Cupriavidus malaysiensis</name>
    <dbReference type="NCBI Taxonomy" id="367825"/>
    <lineage>
        <taxon>Bacteria</taxon>
        <taxon>Pseudomonadati</taxon>
        <taxon>Pseudomonadota</taxon>
        <taxon>Betaproteobacteria</taxon>
        <taxon>Burkholderiales</taxon>
        <taxon>Burkholderiaceae</taxon>
        <taxon>Cupriavidus</taxon>
    </lineage>
</organism>
<dbReference type="EMBL" id="CP017754">
    <property type="protein sequence ID" value="AOZ05181.1"/>
    <property type="molecule type" value="Genomic_DNA"/>
</dbReference>
<evidence type="ECO:0000313" key="7">
    <source>
        <dbReference type="EMBL" id="AOZ05181.1"/>
    </source>
</evidence>
<comment type="subcellular location">
    <subcellularLocation>
        <location evidence="1">Cell outer membrane</location>
    </subcellularLocation>
</comment>
<dbReference type="PROSITE" id="PS51123">
    <property type="entry name" value="OMPA_2"/>
    <property type="match status" value="1"/>
</dbReference>
<proteinExistence type="predicted"/>
<dbReference type="PANTHER" id="PTHR30329:SF21">
    <property type="entry name" value="LIPOPROTEIN YIAD-RELATED"/>
    <property type="match status" value="1"/>
</dbReference>
<evidence type="ECO:0000256" key="2">
    <source>
        <dbReference type="ARBA" id="ARBA00023136"/>
    </source>
</evidence>
<feature type="domain" description="OmpA-like" evidence="6">
    <location>
        <begin position="224"/>
        <end position="349"/>
    </location>
</feature>
<evidence type="ECO:0000256" key="1">
    <source>
        <dbReference type="ARBA" id="ARBA00004442"/>
    </source>
</evidence>
<dbReference type="PANTHER" id="PTHR30329">
    <property type="entry name" value="STATOR ELEMENT OF FLAGELLAR MOTOR COMPLEX"/>
    <property type="match status" value="1"/>
</dbReference>
<dbReference type="CDD" id="cd07185">
    <property type="entry name" value="OmpA_C-like"/>
    <property type="match status" value="1"/>
</dbReference>
<keyword evidence="2 4" id="KW-0472">Membrane</keyword>
<dbReference type="InterPro" id="IPR050330">
    <property type="entry name" value="Bact_OuterMem_StrucFunc"/>
</dbReference>
<dbReference type="PROSITE" id="PS51257">
    <property type="entry name" value="PROKAR_LIPOPROTEIN"/>
    <property type="match status" value="1"/>
</dbReference>
<gene>
    <name evidence="7" type="ORF">BKK80_04570</name>
</gene>
<feature type="chain" id="PRO_5047276371" description="OmpA-like domain-containing protein" evidence="5">
    <location>
        <begin position="17"/>
        <end position="349"/>
    </location>
</feature>
<keyword evidence="8" id="KW-1185">Reference proteome</keyword>
<dbReference type="InterPro" id="IPR006665">
    <property type="entry name" value="OmpA-like"/>
</dbReference>
<sequence length="349" mass="37126">MKTPILVLAMAAATLAGCTSTTVRDSLGIQDPTVLKRGLGAEQSVNAGAVTDHWVAAYGAVGKPAEALANAAQRFEALPDEARGSYFAAKGRCWVEAGKAELAASNRWGFVEESIGEAARQLAMVEGREPLSAANQELRTSSVVRPDLWQAINGYKADPRINACPTLQPELACAEVKLIHAGHDAWARNFTSAKQRADDVAQGLAKVAAGIEACKPPAPPPVAVVPPKITLQADATFGFDEGDESGLLAAGRSTLDKLATDLRGNQDVTRIDMIGYTDRIGSAAYNQRLSVQRAETVKRYLEQRGVGVPINARGAGAGNPLVSCEQRNRTALIQCLAPNRRVEMFIRKD</sequence>
<feature type="signal peptide" evidence="5">
    <location>
        <begin position="1"/>
        <end position="16"/>
    </location>
</feature>
<evidence type="ECO:0000256" key="3">
    <source>
        <dbReference type="ARBA" id="ARBA00023237"/>
    </source>
</evidence>
<dbReference type="InterPro" id="IPR006664">
    <property type="entry name" value="OMP_bac"/>
</dbReference>
<evidence type="ECO:0000313" key="8">
    <source>
        <dbReference type="Proteomes" id="UP000177515"/>
    </source>
</evidence>
<evidence type="ECO:0000256" key="5">
    <source>
        <dbReference type="SAM" id="SignalP"/>
    </source>
</evidence>
<dbReference type="Proteomes" id="UP000177515">
    <property type="component" value="Chromosome 1"/>
</dbReference>
<protein>
    <recommendedName>
        <fullName evidence="6">OmpA-like domain-containing protein</fullName>
    </recommendedName>
</protein>
<keyword evidence="5" id="KW-0732">Signal</keyword>
<dbReference type="PRINTS" id="PR01021">
    <property type="entry name" value="OMPADOMAIN"/>
</dbReference>
<name>A0ABM6F1C9_9BURK</name>
<evidence type="ECO:0000259" key="6">
    <source>
        <dbReference type="PROSITE" id="PS51123"/>
    </source>
</evidence>
<dbReference type="Gene3D" id="3.30.1330.60">
    <property type="entry name" value="OmpA-like domain"/>
    <property type="match status" value="1"/>
</dbReference>
<keyword evidence="3" id="KW-0998">Cell outer membrane</keyword>
<evidence type="ECO:0000256" key="4">
    <source>
        <dbReference type="PROSITE-ProRule" id="PRU00473"/>
    </source>
</evidence>